<dbReference type="PANTHER" id="PTHR38459">
    <property type="entry name" value="PROPHAGE BACTOPRENOL-LINKED GLUCOSE TRANSLOCASE HOMOLOG"/>
    <property type="match status" value="1"/>
</dbReference>
<dbReference type="Pfam" id="PF04138">
    <property type="entry name" value="GtrA_DPMS_TM"/>
    <property type="match status" value="1"/>
</dbReference>
<dbReference type="GO" id="GO:0005886">
    <property type="term" value="C:plasma membrane"/>
    <property type="evidence" value="ECO:0007669"/>
    <property type="project" value="TreeGrafter"/>
</dbReference>
<comment type="caution">
    <text evidence="8">The sequence shown here is derived from an EMBL/GenBank/DDBJ whole genome shotgun (WGS) entry which is preliminary data.</text>
</comment>
<feature type="transmembrane region" description="Helical" evidence="6">
    <location>
        <begin position="76"/>
        <end position="98"/>
    </location>
</feature>
<dbReference type="RefSeq" id="WP_111983541.1">
    <property type="nucleotide sequence ID" value="NZ_NFZS01000004.1"/>
</dbReference>
<comment type="subcellular location">
    <subcellularLocation>
        <location evidence="1">Membrane</location>
        <topology evidence="1">Multi-pass membrane protein</topology>
    </subcellularLocation>
</comment>
<dbReference type="EMBL" id="NFZS01000004">
    <property type="protein sequence ID" value="RAO75049.1"/>
    <property type="molecule type" value="Genomic_DNA"/>
</dbReference>
<evidence type="ECO:0000256" key="4">
    <source>
        <dbReference type="ARBA" id="ARBA00022989"/>
    </source>
</evidence>
<evidence type="ECO:0000259" key="7">
    <source>
        <dbReference type="Pfam" id="PF04138"/>
    </source>
</evidence>
<evidence type="ECO:0000313" key="8">
    <source>
        <dbReference type="EMBL" id="RAO75049.1"/>
    </source>
</evidence>
<feature type="transmembrane region" description="Helical" evidence="6">
    <location>
        <begin position="37"/>
        <end position="55"/>
    </location>
</feature>
<evidence type="ECO:0000256" key="1">
    <source>
        <dbReference type="ARBA" id="ARBA00004141"/>
    </source>
</evidence>
<dbReference type="InterPro" id="IPR051401">
    <property type="entry name" value="GtrA_CellWall_Glycosyl"/>
</dbReference>
<feature type="transmembrane region" description="Helical" evidence="6">
    <location>
        <begin position="104"/>
        <end position="123"/>
    </location>
</feature>
<evidence type="ECO:0000256" key="2">
    <source>
        <dbReference type="ARBA" id="ARBA00009399"/>
    </source>
</evidence>
<comment type="similarity">
    <text evidence="2">Belongs to the GtrA family.</text>
</comment>
<feature type="transmembrane region" description="Helical" evidence="6">
    <location>
        <begin position="7"/>
        <end position="31"/>
    </location>
</feature>
<evidence type="ECO:0000256" key="6">
    <source>
        <dbReference type="SAM" id="Phobius"/>
    </source>
</evidence>
<evidence type="ECO:0000256" key="3">
    <source>
        <dbReference type="ARBA" id="ARBA00022692"/>
    </source>
</evidence>
<protein>
    <recommendedName>
        <fullName evidence="7">GtrA/DPMS transmembrane domain-containing protein</fullName>
    </recommendedName>
</protein>
<dbReference type="GO" id="GO:0000271">
    <property type="term" value="P:polysaccharide biosynthetic process"/>
    <property type="evidence" value="ECO:0007669"/>
    <property type="project" value="InterPro"/>
</dbReference>
<dbReference type="AlphaFoldDB" id="A0A328NYV8"/>
<dbReference type="PANTHER" id="PTHR38459:SF1">
    <property type="entry name" value="PROPHAGE BACTOPRENOL-LINKED GLUCOSE TRANSLOCASE HOMOLOG"/>
    <property type="match status" value="1"/>
</dbReference>
<proteinExistence type="inferred from homology"/>
<keyword evidence="9" id="KW-1185">Reference proteome</keyword>
<keyword evidence="4 6" id="KW-1133">Transmembrane helix</keyword>
<dbReference type="Proteomes" id="UP000248926">
    <property type="component" value="Unassembled WGS sequence"/>
</dbReference>
<sequence>MGLRRQVVLFGVGGVIGLVVDAGVVQALVSWGHWNAYVARVVSFLSAATATWLWNRRYTFAHRLSGRSLRAEWLHWIALMSVGAVVNYAAYAAILMFYPWLHRWPALAVAASSAAASLVNFSTARGVLFKRAKTSV</sequence>
<organism evidence="8 9">
    <name type="scientific">Dyella jiangningensis</name>
    <dbReference type="NCBI Taxonomy" id="1379159"/>
    <lineage>
        <taxon>Bacteria</taxon>
        <taxon>Pseudomonadati</taxon>
        <taxon>Pseudomonadota</taxon>
        <taxon>Gammaproteobacteria</taxon>
        <taxon>Lysobacterales</taxon>
        <taxon>Rhodanobacteraceae</taxon>
        <taxon>Dyella</taxon>
    </lineage>
</organism>
<keyword evidence="5 6" id="KW-0472">Membrane</keyword>
<keyword evidence="3 6" id="KW-0812">Transmembrane</keyword>
<dbReference type="OrthoDB" id="7926501at2"/>
<accession>A0A328NYV8</accession>
<evidence type="ECO:0000256" key="5">
    <source>
        <dbReference type="ARBA" id="ARBA00023136"/>
    </source>
</evidence>
<gene>
    <name evidence="8" type="ORF">CA260_13095</name>
</gene>
<dbReference type="InterPro" id="IPR007267">
    <property type="entry name" value="GtrA_DPMS_TM"/>
</dbReference>
<reference evidence="8 9" key="1">
    <citation type="journal article" date="2018" name="Genet. Mol. Biol.">
        <title>The genome sequence of Dyella jiangningensis FCAV SCS01 from a lignocellulose-decomposing microbial consortium metagenome reveals potential for biotechnological applications.</title>
        <authorList>
            <person name="Desiderato J.G."/>
            <person name="Alvarenga D.O."/>
            <person name="Constancio M.T.L."/>
            <person name="Alves L.M.C."/>
            <person name="Varani A.M."/>
        </authorList>
    </citation>
    <scope>NUCLEOTIDE SEQUENCE [LARGE SCALE GENOMIC DNA]</scope>
    <source>
        <strain evidence="8 9">FCAV SCS01</strain>
    </source>
</reference>
<feature type="domain" description="GtrA/DPMS transmembrane" evidence="7">
    <location>
        <begin position="10"/>
        <end position="127"/>
    </location>
</feature>
<name>A0A328NYV8_9GAMM</name>
<evidence type="ECO:0000313" key="9">
    <source>
        <dbReference type="Proteomes" id="UP000248926"/>
    </source>
</evidence>